<keyword evidence="10" id="KW-1185">Reference proteome</keyword>
<evidence type="ECO:0000256" key="3">
    <source>
        <dbReference type="ARBA" id="ARBA00022630"/>
    </source>
</evidence>
<feature type="domain" description="FAD/NAD(P)-binding" evidence="8">
    <location>
        <begin position="27"/>
        <end position="252"/>
    </location>
</feature>
<comment type="similarity">
    <text evidence="2">Belongs to the FAD-binding monooxygenase family.</text>
</comment>
<dbReference type="InterPro" id="IPR036188">
    <property type="entry name" value="FAD/NAD-bd_sf"/>
</dbReference>
<protein>
    <submittedName>
        <fullName evidence="9">Cyclopentanone 1,2-monooxygenase</fullName>
    </submittedName>
</protein>
<accession>A0A6A5UCN3</accession>
<name>A0A6A5UCN3_9PLEO</name>
<reference evidence="9" key="1">
    <citation type="journal article" date="2020" name="Stud. Mycol.">
        <title>101 Dothideomycetes genomes: a test case for predicting lifestyles and emergence of pathogens.</title>
        <authorList>
            <person name="Haridas S."/>
            <person name="Albert R."/>
            <person name="Binder M."/>
            <person name="Bloem J."/>
            <person name="Labutti K."/>
            <person name="Salamov A."/>
            <person name="Andreopoulos B."/>
            <person name="Baker S."/>
            <person name="Barry K."/>
            <person name="Bills G."/>
            <person name="Bluhm B."/>
            <person name="Cannon C."/>
            <person name="Castanera R."/>
            <person name="Culley D."/>
            <person name="Daum C."/>
            <person name="Ezra D."/>
            <person name="Gonzalez J."/>
            <person name="Henrissat B."/>
            <person name="Kuo A."/>
            <person name="Liang C."/>
            <person name="Lipzen A."/>
            <person name="Lutzoni F."/>
            <person name="Magnuson J."/>
            <person name="Mondo S."/>
            <person name="Nolan M."/>
            <person name="Ohm R."/>
            <person name="Pangilinan J."/>
            <person name="Park H.-J."/>
            <person name="Ramirez L."/>
            <person name="Alfaro M."/>
            <person name="Sun H."/>
            <person name="Tritt A."/>
            <person name="Yoshinaga Y."/>
            <person name="Zwiers L.-H."/>
            <person name="Turgeon B."/>
            <person name="Goodwin S."/>
            <person name="Spatafora J."/>
            <person name="Crous P."/>
            <person name="Grigoriev I."/>
        </authorList>
    </citation>
    <scope>NUCLEOTIDE SEQUENCE</scope>
    <source>
        <strain evidence="9">CBS 675.92</strain>
    </source>
</reference>
<dbReference type="SUPFAM" id="SSF51905">
    <property type="entry name" value="FAD/NAD(P)-binding domain"/>
    <property type="match status" value="2"/>
</dbReference>
<keyword evidence="6" id="KW-0560">Oxidoreductase</keyword>
<dbReference type="EMBL" id="ML976978">
    <property type="protein sequence ID" value="KAF1962661.1"/>
    <property type="molecule type" value="Genomic_DNA"/>
</dbReference>
<dbReference type="PANTHER" id="PTHR43098">
    <property type="entry name" value="L-ORNITHINE N(5)-MONOOXYGENASE-RELATED"/>
    <property type="match status" value="1"/>
</dbReference>
<dbReference type="Pfam" id="PF07992">
    <property type="entry name" value="Pyr_redox_2"/>
    <property type="match status" value="1"/>
</dbReference>
<comment type="cofactor">
    <cofactor evidence="1">
        <name>FAD</name>
        <dbReference type="ChEBI" id="CHEBI:57692"/>
    </cofactor>
</comment>
<evidence type="ECO:0000256" key="1">
    <source>
        <dbReference type="ARBA" id="ARBA00001974"/>
    </source>
</evidence>
<dbReference type="GO" id="GO:0004497">
    <property type="term" value="F:monooxygenase activity"/>
    <property type="evidence" value="ECO:0007669"/>
    <property type="project" value="UniProtKB-KW"/>
</dbReference>
<evidence type="ECO:0000256" key="4">
    <source>
        <dbReference type="ARBA" id="ARBA00022827"/>
    </source>
</evidence>
<evidence type="ECO:0000256" key="2">
    <source>
        <dbReference type="ARBA" id="ARBA00010139"/>
    </source>
</evidence>
<dbReference type="InterPro" id="IPR050775">
    <property type="entry name" value="FAD-binding_Monooxygenases"/>
</dbReference>
<keyword evidence="3" id="KW-0285">Flavoprotein</keyword>
<evidence type="ECO:0000313" key="10">
    <source>
        <dbReference type="Proteomes" id="UP000800035"/>
    </source>
</evidence>
<proteinExistence type="inferred from homology"/>
<evidence type="ECO:0000259" key="8">
    <source>
        <dbReference type="Pfam" id="PF07992"/>
    </source>
</evidence>
<keyword evidence="7 9" id="KW-0503">Monooxygenase</keyword>
<evidence type="ECO:0000256" key="6">
    <source>
        <dbReference type="ARBA" id="ARBA00023002"/>
    </source>
</evidence>
<evidence type="ECO:0000256" key="7">
    <source>
        <dbReference type="ARBA" id="ARBA00023033"/>
    </source>
</evidence>
<keyword evidence="4" id="KW-0274">FAD</keyword>
<dbReference type="PANTHER" id="PTHR43098:SF3">
    <property type="entry name" value="L-ORNITHINE N(5)-MONOOXYGENASE-RELATED"/>
    <property type="match status" value="1"/>
</dbReference>
<evidence type="ECO:0000313" key="9">
    <source>
        <dbReference type="EMBL" id="KAF1962661.1"/>
    </source>
</evidence>
<dbReference type="InterPro" id="IPR023753">
    <property type="entry name" value="FAD/NAD-binding_dom"/>
</dbReference>
<dbReference type="Proteomes" id="UP000800035">
    <property type="component" value="Unassembled WGS sequence"/>
</dbReference>
<dbReference type="Gene3D" id="3.50.50.60">
    <property type="entry name" value="FAD/NAD(P)-binding domain"/>
    <property type="match status" value="2"/>
</dbReference>
<keyword evidence="5" id="KW-0521">NADP</keyword>
<gene>
    <name evidence="9" type="ORF">CC80DRAFT_521712</name>
</gene>
<dbReference type="OrthoDB" id="66881at2759"/>
<sequence>MQRDLGRVKDTSTRVDSPYSNPDLAIDVLCIGAGFAGCYLLHTLRRAGFSTKIIEAGTDYGGVWHFNSYPGARVDSIWPVYALGIPEIYENWTWSEHYPGEKELKRYFQFVGEKLDLRRDTVFGKKVVRAEWNEQMKGWKVRCDDGFLVHTKFLIAGIGFAAKRYFPPWKGLDSFKGVIHHSSFWPEEGVDVKGKKVAVVGTGATGLQIVQAWGKEIGEEGRLTVFQRTPNTACPMRQKKISKEEDEEMKKRLKEVFEQRLTTNSGFTYTTSELKMKDHSEQEREEFFEKLWEMGGFRFFSNTYADLLLDRDTNEAAYNFWAKKVRARVNDARKRDLVAPLTPLHVFCGKRPSLEQDYYEQYNKENVDIVNTRENPIVDIVPEGVLTEDGTVHELDAIALATGYDSVVGGLKDIDIYGSSGELLRDKWEKGTLTYLGMTSSSFPNFFFLFGPQAPTAHSNGPSCVEPQADWISGVLRRMREDGMVKIDATAEAEQEWKQLVYEKSAASLRYTVASSYNGGNIPGREMEPLSYAGGLADYIRRIGQVREQGMKGFTIT</sequence>
<dbReference type="AlphaFoldDB" id="A0A6A5UCN3"/>
<organism evidence="9 10">
    <name type="scientific">Byssothecium circinans</name>
    <dbReference type="NCBI Taxonomy" id="147558"/>
    <lineage>
        <taxon>Eukaryota</taxon>
        <taxon>Fungi</taxon>
        <taxon>Dikarya</taxon>
        <taxon>Ascomycota</taxon>
        <taxon>Pezizomycotina</taxon>
        <taxon>Dothideomycetes</taxon>
        <taxon>Pleosporomycetidae</taxon>
        <taxon>Pleosporales</taxon>
        <taxon>Massarineae</taxon>
        <taxon>Massarinaceae</taxon>
        <taxon>Byssothecium</taxon>
    </lineage>
</organism>
<evidence type="ECO:0000256" key="5">
    <source>
        <dbReference type="ARBA" id="ARBA00022857"/>
    </source>
</evidence>